<feature type="compositionally biased region" description="Low complexity" evidence="4">
    <location>
        <begin position="148"/>
        <end position="160"/>
    </location>
</feature>
<organism evidence="7">
    <name type="scientific">Cyprideis torosa</name>
    <dbReference type="NCBI Taxonomy" id="163714"/>
    <lineage>
        <taxon>Eukaryota</taxon>
        <taxon>Metazoa</taxon>
        <taxon>Ecdysozoa</taxon>
        <taxon>Arthropoda</taxon>
        <taxon>Crustacea</taxon>
        <taxon>Oligostraca</taxon>
        <taxon>Ostracoda</taxon>
        <taxon>Podocopa</taxon>
        <taxon>Podocopida</taxon>
        <taxon>Cytherocopina</taxon>
        <taxon>Cytheroidea</taxon>
        <taxon>Cytherideidae</taxon>
        <taxon>Cyprideis</taxon>
    </lineage>
</organism>
<dbReference type="InterPro" id="IPR058564">
    <property type="entry name" value="TPR_TRAPPC9_Trs120"/>
</dbReference>
<accession>A0A7R8WND5</accession>
<feature type="region of interest" description="Disordered" evidence="4">
    <location>
        <begin position="139"/>
        <end position="243"/>
    </location>
</feature>
<feature type="compositionally biased region" description="Low complexity" evidence="4">
    <location>
        <begin position="283"/>
        <end position="305"/>
    </location>
</feature>
<evidence type="ECO:0000256" key="2">
    <source>
        <dbReference type="ARBA" id="ARBA00008459"/>
    </source>
</evidence>
<name>A0A7R8WND5_9CRUS</name>
<feature type="domain" description="Trs120/TRAPPC9 TPR region" evidence="6">
    <location>
        <begin position="549"/>
        <end position="681"/>
    </location>
</feature>
<feature type="non-terminal residue" evidence="7">
    <location>
        <position position="765"/>
    </location>
</feature>
<dbReference type="AlphaFoldDB" id="A0A7R8WND5"/>
<evidence type="ECO:0000259" key="6">
    <source>
        <dbReference type="Pfam" id="PF26251"/>
    </source>
</evidence>
<dbReference type="PANTHER" id="PTHR21512">
    <property type="entry name" value="TRAFFICKING PROTEIN PARTICLE COMPLEX SUBUNIT 9"/>
    <property type="match status" value="1"/>
</dbReference>
<feature type="domain" description="Trs120/TRAPPC9 N-terminal" evidence="5">
    <location>
        <begin position="269"/>
        <end position="437"/>
    </location>
</feature>
<reference evidence="7" key="1">
    <citation type="submission" date="2020-11" db="EMBL/GenBank/DDBJ databases">
        <authorList>
            <person name="Tran Van P."/>
        </authorList>
    </citation>
    <scope>NUCLEOTIDE SEQUENCE</scope>
</reference>
<comment type="similarity">
    <text evidence="2">Belongs to the NIBP family.</text>
</comment>
<dbReference type="Pfam" id="PF08626">
    <property type="entry name" value="TRAPPC9-Trs120"/>
    <property type="match status" value="1"/>
</dbReference>
<gene>
    <name evidence="7" type="ORF">CTOB1V02_LOCUS9642</name>
</gene>
<evidence type="ECO:0000259" key="5">
    <source>
        <dbReference type="Pfam" id="PF08626"/>
    </source>
</evidence>
<keyword evidence="3" id="KW-0333">Golgi apparatus</keyword>
<feature type="compositionally biased region" description="Low complexity" evidence="4">
    <location>
        <begin position="215"/>
        <end position="242"/>
    </location>
</feature>
<dbReference type="InterPro" id="IPR013935">
    <property type="entry name" value="Trs120_TRAPPC9"/>
</dbReference>
<evidence type="ECO:0000256" key="1">
    <source>
        <dbReference type="ARBA" id="ARBA00004555"/>
    </source>
</evidence>
<protein>
    <submittedName>
        <fullName evidence="7">Uncharacterized protein</fullName>
    </submittedName>
</protein>
<dbReference type="GO" id="GO:0005802">
    <property type="term" value="C:trans-Golgi network"/>
    <property type="evidence" value="ECO:0007669"/>
    <property type="project" value="TreeGrafter"/>
</dbReference>
<dbReference type="EMBL" id="OB663878">
    <property type="protein sequence ID" value="CAD7231799.1"/>
    <property type="molecule type" value="Genomic_DNA"/>
</dbReference>
<evidence type="ECO:0000256" key="4">
    <source>
        <dbReference type="SAM" id="MobiDB-lite"/>
    </source>
</evidence>
<feature type="region of interest" description="Disordered" evidence="4">
    <location>
        <begin position="259"/>
        <end position="309"/>
    </location>
</feature>
<dbReference type="OrthoDB" id="27962at2759"/>
<evidence type="ECO:0000313" key="7">
    <source>
        <dbReference type="EMBL" id="CAD7231799.1"/>
    </source>
</evidence>
<comment type="subcellular location">
    <subcellularLocation>
        <location evidence="1">Golgi apparatus</location>
    </subcellularLocation>
</comment>
<dbReference type="InterPro" id="IPR058563">
    <property type="entry name" value="Trs120_TRAPPC9_N"/>
</dbReference>
<feature type="compositionally biased region" description="Polar residues" evidence="4">
    <location>
        <begin position="177"/>
        <end position="197"/>
    </location>
</feature>
<dbReference type="PANTHER" id="PTHR21512:SF5">
    <property type="entry name" value="TRAFFICKING PROTEIN PARTICLE COMPLEX SUBUNIT 9"/>
    <property type="match status" value="1"/>
</dbReference>
<dbReference type="Pfam" id="PF26251">
    <property type="entry name" value="TPR_TRAPPC9-Trs120"/>
    <property type="match status" value="1"/>
</dbReference>
<sequence length="765" mass="84365">MRSSLSVILSSPAPDFSMSFPDYSQTAQDHRSLLILVASVCPQLKGKSFSAIYDRISKLREVRLSDHQNGEKVIRVAYRQSYPVENNEWGDFQAHRRLLGLISVGRNSSSASELKSTAEQHEALKKKFRSTLIDSRLMLFGGGGGASPGPSEPSSPEGAPLCDGEDCDPSDRLPRKNGSSSPSSLQQNGVQESNNSIHCHHSFVVPRPAPPSPSSSPTSQTVITPPDASQWEQPFSEQQQQQNGASLLLHPLAQSLRQNVERTVSEPPQPSRKRRPAPPPPGSNRAPSPNFPASPTARSSSSTAPLVYQSLDTSGSPTLEADIAQLVASLYWVLEGKRLERSLERPEAKQTSLLCAPFERKDFVGIDLDSRSNRRRIAGRSKKQLADLCLQAGSLSEALIHYQAAAEALRSVNDWFWLGGALEGWATASALVHHPSVGQAAPAAQRNASLNSTKEYAQRKTSLPMDLVDASSALRRRKGSGAAIPRHCLTPDELVDKYWEAIMHYGKFRHAGIIETEASLKAVHVLIEQQKPLKAAEFLQNVVFINLQLPEEEKIQRFVTLAELYHQIGFHRKAGFFKRVAALRCVSPQNPNPSWKNCYLLLLDALPGYKISLDPAVFPDDAPCGWPSLQTRLIEELIGCARRMGQHACATRHATFLLHAMLRYMSHAEKTEYANQLQALTLKSEGLPVPLALDNGNILPPVNLIRIPTLHSYAVEPLPPPLSPERMTASTRKIMADNSGVFIFSPIQLSSVRGERERRRMENRM</sequence>
<evidence type="ECO:0000256" key="3">
    <source>
        <dbReference type="ARBA" id="ARBA00023034"/>
    </source>
</evidence>
<proteinExistence type="inferred from homology"/>